<organism evidence="2 3">
    <name type="scientific">Decorospora gaudefroyi</name>
    <dbReference type="NCBI Taxonomy" id="184978"/>
    <lineage>
        <taxon>Eukaryota</taxon>
        <taxon>Fungi</taxon>
        <taxon>Dikarya</taxon>
        <taxon>Ascomycota</taxon>
        <taxon>Pezizomycotina</taxon>
        <taxon>Dothideomycetes</taxon>
        <taxon>Pleosporomycetidae</taxon>
        <taxon>Pleosporales</taxon>
        <taxon>Pleosporineae</taxon>
        <taxon>Pleosporaceae</taxon>
        <taxon>Decorospora</taxon>
    </lineage>
</organism>
<protein>
    <submittedName>
        <fullName evidence="2">Uncharacterized protein</fullName>
    </submittedName>
</protein>
<gene>
    <name evidence="2" type="ORF">BDW02DRAFT_331240</name>
</gene>
<evidence type="ECO:0000256" key="1">
    <source>
        <dbReference type="SAM" id="MobiDB-lite"/>
    </source>
</evidence>
<feature type="compositionally biased region" description="Basic and acidic residues" evidence="1">
    <location>
        <begin position="147"/>
        <end position="158"/>
    </location>
</feature>
<evidence type="ECO:0000313" key="3">
    <source>
        <dbReference type="Proteomes" id="UP000800040"/>
    </source>
</evidence>
<feature type="compositionally biased region" description="Low complexity" evidence="1">
    <location>
        <begin position="122"/>
        <end position="132"/>
    </location>
</feature>
<dbReference type="Proteomes" id="UP000800040">
    <property type="component" value="Unassembled WGS sequence"/>
</dbReference>
<sequence>MTANAPYYQMRSGQFITTPNRTNAASPQFVPDEDEYDLSGPAAAVASPLEQHHLNPHMYSEDAARQASTHTTLEENHNLAELLEAATAAGQAVQAMDIDDAVVASTAPQGSNKRKRISSLPAAEASAQTAEAIRGKRQRIGGPTDPHLQHGDRDRDVRGTSADGSALPSTESLLNDARAAGVHSAAALFRRTSERTSRKYTRPPMSKLFMSLQLSPEGFLQLQASAKAYMLDSLHPERQSCVGNRGKGDTDMVKLRLFNCVRDFLNDGIGERFFGEHVEKPGEKDAIEAARALGEEKAADAGERLTWPRDGNKIISLVTPLMRRMVTNERQRQYAIETRKGGAKKKDKESSVEATIEHTNSHVGYEGPSLQAVFDPGLGRSVQRSQPTSPLTPIATSPAHTALRYHEGYAEPRGTLEGGKDNPSASSNLDYSVPSSSEPNLSQINIFLVLASSGSKSGTKLDERRIAAEPRAHLAWYDYTDFMKEVHNLLKKAAIKYPNIVAKCVPRESGSGTENLQGLAAAANALQSEGSRQEPGTSDDPSAIVLADVSVATGSPNETMAANDHGIIQAERNAKLELLPHYIVKSLGAEGWRGIRNADDWYSVLRERAFAVWADGVCNVLVELVDV</sequence>
<keyword evidence="3" id="KW-1185">Reference proteome</keyword>
<dbReference type="EMBL" id="ML975301">
    <property type="protein sequence ID" value="KAF1834475.1"/>
    <property type="molecule type" value="Genomic_DNA"/>
</dbReference>
<proteinExistence type="predicted"/>
<feature type="compositionally biased region" description="Polar residues" evidence="1">
    <location>
        <begin position="382"/>
        <end position="399"/>
    </location>
</feature>
<dbReference type="OrthoDB" id="5373017at2759"/>
<name>A0A6A5K9F5_9PLEO</name>
<accession>A0A6A5K9F5</accession>
<dbReference type="AlphaFoldDB" id="A0A6A5K9F5"/>
<feature type="region of interest" description="Disordered" evidence="1">
    <location>
        <begin position="106"/>
        <end position="172"/>
    </location>
</feature>
<feature type="compositionally biased region" description="Basic and acidic residues" evidence="1">
    <location>
        <begin position="337"/>
        <end position="360"/>
    </location>
</feature>
<evidence type="ECO:0000313" key="2">
    <source>
        <dbReference type="EMBL" id="KAF1834475.1"/>
    </source>
</evidence>
<feature type="region of interest" description="Disordered" evidence="1">
    <location>
        <begin position="337"/>
        <end position="438"/>
    </location>
</feature>
<reference evidence="2" key="1">
    <citation type="submission" date="2020-01" db="EMBL/GenBank/DDBJ databases">
        <authorList>
            <consortium name="DOE Joint Genome Institute"/>
            <person name="Haridas S."/>
            <person name="Albert R."/>
            <person name="Binder M."/>
            <person name="Bloem J."/>
            <person name="Labutti K."/>
            <person name="Salamov A."/>
            <person name="Andreopoulos B."/>
            <person name="Baker S.E."/>
            <person name="Barry K."/>
            <person name="Bills G."/>
            <person name="Bluhm B.H."/>
            <person name="Cannon C."/>
            <person name="Castanera R."/>
            <person name="Culley D.E."/>
            <person name="Daum C."/>
            <person name="Ezra D."/>
            <person name="Gonzalez J.B."/>
            <person name="Henrissat B."/>
            <person name="Kuo A."/>
            <person name="Liang C."/>
            <person name="Lipzen A."/>
            <person name="Lutzoni F."/>
            <person name="Magnuson J."/>
            <person name="Mondo S."/>
            <person name="Nolan M."/>
            <person name="Ohm R."/>
            <person name="Pangilinan J."/>
            <person name="Park H.-J."/>
            <person name="Ramirez L."/>
            <person name="Alfaro M."/>
            <person name="Sun H."/>
            <person name="Tritt A."/>
            <person name="Yoshinaga Y."/>
            <person name="Zwiers L.-H."/>
            <person name="Turgeon B.G."/>
            <person name="Goodwin S.B."/>
            <person name="Spatafora J.W."/>
            <person name="Crous P.W."/>
            <person name="Grigoriev I.V."/>
        </authorList>
    </citation>
    <scope>NUCLEOTIDE SEQUENCE</scope>
    <source>
        <strain evidence="2">P77</strain>
    </source>
</reference>
<feature type="compositionally biased region" description="Polar residues" evidence="1">
    <location>
        <begin position="423"/>
        <end position="438"/>
    </location>
</feature>